<evidence type="ECO:0000256" key="6">
    <source>
        <dbReference type="ARBA" id="ARBA00023125"/>
    </source>
</evidence>
<dbReference type="PANTHER" id="PTHR48111:SF4">
    <property type="entry name" value="DNA-BINDING DUAL TRANSCRIPTIONAL REGULATOR OMPR"/>
    <property type="match status" value="1"/>
</dbReference>
<comment type="subcellular location">
    <subcellularLocation>
        <location evidence="1">Cytoplasm</location>
    </subcellularLocation>
</comment>
<evidence type="ECO:0000256" key="12">
    <source>
        <dbReference type="PROSITE-ProRule" id="PRU01091"/>
    </source>
</evidence>
<dbReference type="PANTHER" id="PTHR48111">
    <property type="entry name" value="REGULATOR OF RPOS"/>
    <property type="match status" value="1"/>
</dbReference>
<dbReference type="Gene3D" id="1.10.10.10">
    <property type="entry name" value="Winged helix-like DNA-binding domain superfamily/Winged helix DNA-binding domain"/>
    <property type="match status" value="1"/>
</dbReference>
<sequence>MANILVVEQDPSVRDQLTDYLGEHAFEVDALESLSSLERPAAPQDIDLMIVNITGEHDDETELVLDLCSTAEVPVIVTSADKVDESDKVAALEVGASDYIVKPFGMRELLARVRVALRASAQRRAQQHMVFTFDNWRLSTRHRRLKDAAGMEVKLTASELNLLIAFLKSPRQILSREQLLLATRIHDQEIFDRSVDVLVLRLRRKLGDDPSSPRYIRTERRAGYIFDAEVEADVVRRRVA</sequence>
<dbReference type="CDD" id="cd00383">
    <property type="entry name" value="trans_reg_C"/>
    <property type="match status" value="1"/>
</dbReference>
<dbReference type="InterPro" id="IPR001867">
    <property type="entry name" value="OmpR/PhoB-type_DNA-bd"/>
</dbReference>
<dbReference type="InterPro" id="IPR001789">
    <property type="entry name" value="Sig_transdc_resp-reg_receiver"/>
</dbReference>
<dbReference type="SMART" id="SM00862">
    <property type="entry name" value="Trans_reg_C"/>
    <property type="match status" value="1"/>
</dbReference>
<dbReference type="SMART" id="SM00448">
    <property type="entry name" value="REC"/>
    <property type="match status" value="1"/>
</dbReference>
<evidence type="ECO:0000256" key="10">
    <source>
        <dbReference type="ARBA" id="ARBA00067337"/>
    </source>
</evidence>
<dbReference type="InterPro" id="IPR016032">
    <property type="entry name" value="Sig_transdc_resp-reg_C-effctor"/>
</dbReference>
<evidence type="ECO:0000256" key="9">
    <source>
        <dbReference type="ARBA" id="ARBA00053604"/>
    </source>
</evidence>
<keyword evidence="6 12" id="KW-0238">DNA-binding</keyword>
<reference evidence="15 16" key="1">
    <citation type="submission" date="2016-01" db="EMBL/GenBank/DDBJ databases">
        <authorList>
            <person name="Oliw E.H."/>
        </authorList>
    </citation>
    <scope>NUCLEOTIDE SEQUENCE [LARGE SCALE GENOMIC DNA]</scope>
    <source>
        <strain evidence="15 16">Kerr 14</strain>
    </source>
</reference>
<dbReference type="GO" id="GO:0032993">
    <property type="term" value="C:protein-DNA complex"/>
    <property type="evidence" value="ECO:0007669"/>
    <property type="project" value="TreeGrafter"/>
</dbReference>
<keyword evidence="7" id="KW-0010">Activator</keyword>
<evidence type="ECO:0000256" key="11">
    <source>
        <dbReference type="PROSITE-ProRule" id="PRU00169"/>
    </source>
</evidence>
<dbReference type="EMBL" id="FBWC01000037">
    <property type="protein sequence ID" value="CUX65823.1"/>
    <property type="molecule type" value="Genomic_DNA"/>
</dbReference>
<feature type="domain" description="OmpR/PhoB-type" evidence="14">
    <location>
        <begin position="128"/>
        <end position="228"/>
    </location>
</feature>
<comment type="caution">
    <text evidence="11">Lacks conserved residue(s) required for the propagation of feature annotation.</text>
</comment>
<feature type="DNA-binding region" description="OmpR/PhoB-type" evidence="12">
    <location>
        <begin position="128"/>
        <end position="228"/>
    </location>
</feature>
<evidence type="ECO:0000256" key="1">
    <source>
        <dbReference type="ARBA" id="ARBA00004496"/>
    </source>
</evidence>
<dbReference type="GO" id="GO:0000976">
    <property type="term" value="F:transcription cis-regulatory region binding"/>
    <property type="evidence" value="ECO:0007669"/>
    <property type="project" value="TreeGrafter"/>
</dbReference>
<dbReference type="InterPro" id="IPR039420">
    <property type="entry name" value="WalR-like"/>
</dbReference>
<dbReference type="GO" id="GO:0000156">
    <property type="term" value="F:phosphorelay response regulator activity"/>
    <property type="evidence" value="ECO:0007669"/>
    <property type="project" value="TreeGrafter"/>
</dbReference>
<comment type="function">
    <text evidence="9">VirG is required for the positive regulation of at least two vir loci encoded by the Ti plasmid of A.tumefaciens.</text>
</comment>
<keyword evidence="3" id="KW-0597">Phosphoprotein</keyword>
<dbReference type="GO" id="GO:0006355">
    <property type="term" value="P:regulation of DNA-templated transcription"/>
    <property type="evidence" value="ECO:0007669"/>
    <property type="project" value="InterPro"/>
</dbReference>
<keyword evidence="5" id="KW-0805">Transcription regulation</keyword>
<evidence type="ECO:0000256" key="2">
    <source>
        <dbReference type="ARBA" id="ARBA00022490"/>
    </source>
</evidence>
<evidence type="ECO:0000256" key="7">
    <source>
        <dbReference type="ARBA" id="ARBA00023159"/>
    </source>
</evidence>
<evidence type="ECO:0000259" key="14">
    <source>
        <dbReference type="PROSITE" id="PS51755"/>
    </source>
</evidence>
<evidence type="ECO:0000256" key="5">
    <source>
        <dbReference type="ARBA" id="ARBA00023015"/>
    </source>
</evidence>
<dbReference type="AlphaFoldDB" id="A0A1S7SB63"/>
<evidence type="ECO:0000313" key="15">
    <source>
        <dbReference type="EMBL" id="CUX65823.1"/>
    </source>
</evidence>
<feature type="domain" description="Response regulatory" evidence="13">
    <location>
        <begin position="3"/>
        <end position="117"/>
    </location>
</feature>
<evidence type="ECO:0000256" key="4">
    <source>
        <dbReference type="ARBA" id="ARBA00023012"/>
    </source>
</evidence>
<evidence type="ECO:0000256" key="8">
    <source>
        <dbReference type="ARBA" id="ARBA00023163"/>
    </source>
</evidence>
<dbReference type="PROSITE" id="PS51755">
    <property type="entry name" value="OMPR_PHOB"/>
    <property type="match status" value="1"/>
</dbReference>
<keyword evidence="2" id="KW-0963">Cytoplasm</keyword>
<dbReference type="Pfam" id="PF00072">
    <property type="entry name" value="Response_reg"/>
    <property type="match status" value="1"/>
</dbReference>
<gene>
    <name evidence="15" type="primary">virG</name>
    <name evidence="15" type="ORF">AGR4C_pa60023</name>
</gene>
<dbReference type="SUPFAM" id="SSF52172">
    <property type="entry name" value="CheY-like"/>
    <property type="match status" value="1"/>
</dbReference>
<proteinExistence type="predicted"/>
<evidence type="ECO:0000259" key="13">
    <source>
        <dbReference type="PROSITE" id="PS50110"/>
    </source>
</evidence>
<keyword evidence="8" id="KW-0804">Transcription</keyword>
<keyword evidence="4" id="KW-0902">Two-component regulatory system</keyword>
<dbReference type="PROSITE" id="PS50110">
    <property type="entry name" value="RESPONSE_REGULATORY"/>
    <property type="match status" value="1"/>
</dbReference>
<dbReference type="Pfam" id="PF00486">
    <property type="entry name" value="Trans_reg_C"/>
    <property type="match status" value="1"/>
</dbReference>
<name>A0A1S7SB63_AGRTU</name>
<dbReference type="RefSeq" id="WP_080867620.1">
    <property type="nucleotide sequence ID" value="NZ_LT009732.1"/>
</dbReference>
<dbReference type="InterPro" id="IPR036388">
    <property type="entry name" value="WH-like_DNA-bd_sf"/>
</dbReference>
<dbReference type="Gene3D" id="3.40.50.2300">
    <property type="match status" value="1"/>
</dbReference>
<dbReference type="SUPFAM" id="SSF46894">
    <property type="entry name" value="C-terminal effector domain of the bipartite response regulators"/>
    <property type="match status" value="1"/>
</dbReference>
<protein>
    <recommendedName>
        <fullName evidence="10">Regulatory protein VirG</fullName>
    </recommendedName>
</protein>
<dbReference type="GO" id="GO:0005829">
    <property type="term" value="C:cytosol"/>
    <property type="evidence" value="ECO:0007669"/>
    <property type="project" value="TreeGrafter"/>
</dbReference>
<accession>A0A1S7SB63</accession>
<dbReference type="Proteomes" id="UP000191897">
    <property type="component" value="Unassembled WGS sequence"/>
</dbReference>
<dbReference type="FunFam" id="1.10.10.10:FF:000099">
    <property type="entry name" value="Two-component system response regulator TorR"/>
    <property type="match status" value="1"/>
</dbReference>
<organism evidence="15 16">
    <name type="scientific">Agrobacterium tumefaciens str. Kerr 14</name>
    <dbReference type="NCBI Taxonomy" id="1183424"/>
    <lineage>
        <taxon>Bacteria</taxon>
        <taxon>Pseudomonadati</taxon>
        <taxon>Pseudomonadota</taxon>
        <taxon>Alphaproteobacteria</taxon>
        <taxon>Hyphomicrobiales</taxon>
        <taxon>Rhizobiaceae</taxon>
        <taxon>Rhizobium/Agrobacterium group</taxon>
        <taxon>Agrobacterium</taxon>
        <taxon>Agrobacterium tumefaciens complex</taxon>
    </lineage>
</organism>
<evidence type="ECO:0000256" key="3">
    <source>
        <dbReference type="ARBA" id="ARBA00022553"/>
    </source>
</evidence>
<evidence type="ECO:0000313" key="16">
    <source>
        <dbReference type="Proteomes" id="UP000191897"/>
    </source>
</evidence>
<dbReference type="InterPro" id="IPR011006">
    <property type="entry name" value="CheY-like_superfamily"/>
</dbReference>